<dbReference type="EMBL" id="FOSK01000001">
    <property type="protein sequence ID" value="SFJ97883.1"/>
    <property type="molecule type" value="Genomic_DNA"/>
</dbReference>
<dbReference type="InterPro" id="IPR050765">
    <property type="entry name" value="Riboflavin_Biosynth_HTPR"/>
</dbReference>
<name>A0A1I3VSI0_9HYPH</name>
<accession>A0A1I3VSI0</accession>
<comment type="caution">
    <text evidence="2">The sequence shown here is derived from an EMBL/GenBank/DDBJ whole genome shotgun (WGS) entry which is preliminary data.</text>
</comment>
<dbReference type="InterPro" id="IPR002734">
    <property type="entry name" value="RibDG_C"/>
</dbReference>
<protein>
    <submittedName>
        <fullName evidence="2">Dihydrofolate reductase</fullName>
    </submittedName>
</protein>
<sequence>MRRIIYDVAVSRDGFIAGSNGDVSIFPHTGDHVDAYNERLATYDTVIMGRHTYEFAYQYGLPAGAKAYPHMRHLIFSEGVQLPADAEVEAVRADFTTHISALKKEQGGDIYLCGGGMFAGLLATSKLIDVLRLKVAPVLCGVGTPLFANVSERIDLKCISSTLHESGVEYCEFNLQ</sequence>
<dbReference type="PANTHER" id="PTHR38011:SF11">
    <property type="entry name" value="2,5-DIAMINO-6-RIBOSYLAMINO-4(3H)-PYRIMIDINONE 5'-PHOSPHATE REDUCTASE"/>
    <property type="match status" value="1"/>
</dbReference>
<dbReference type="RefSeq" id="WP_093516563.1">
    <property type="nucleotide sequence ID" value="NZ_FOSK01000001.1"/>
</dbReference>
<evidence type="ECO:0000313" key="3">
    <source>
        <dbReference type="Proteomes" id="UP000199598"/>
    </source>
</evidence>
<dbReference type="Proteomes" id="UP000199598">
    <property type="component" value="Unassembled WGS sequence"/>
</dbReference>
<dbReference type="SUPFAM" id="SSF53597">
    <property type="entry name" value="Dihydrofolate reductase-like"/>
    <property type="match status" value="1"/>
</dbReference>
<proteinExistence type="predicted"/>
<keyword evidence="3" id="KW-1185">Reference proteome</keyword>
<feature type="domain" description="Bacterial bifunctional deaminase-reductase C-terminal" evidence="1">
    <location>
        <begin position="3"/>
        <end position="165"/>
    </location>
</feature>
<dbReference type="Pfam" id="PF01872">
    <property type="entry name" value="RibD_C"/>
    <property type="match status" value="1"/>
</dbReference>
<organism evidence="2 3">
    <name type="scientific">Pseudovibrio ascidiaceicola</name>
    <dbReference type="NCBI Taxonomy" id="285279"/>
    <lineage>
        <taxon>Bacteria</taxon>
        <taxon>Pseudomonadati</taxon>
        <taxon>Pseudomonadota</taxon>
        <taxon>Alphaproteobacteria</taxon>
        <taxon>Hyphomicrobiales</taxon>
        <taxon>Stappiaceae</taxon>
        <taxon>Pseudovibrio</taxon>
    </lineage>
</organism>
<reference evidence="2 3" key="1">
    <citation type="submission" date="2016-10" db="EMBL/GenBank/DDBJ databases">
        <authorList>
            <person name="Varghese N."/>
            <person name="Submissions S."/>
        </authorList>
    </citation>
    <scope>NUCLEOTIDE SEQUENCE [LARGE SCALE GENOMIC DNA]</scope>
    <source>
        <strain evidence="2 3">DSM 16392</strain>
    </source>
</reference>
<evidence type="ECO:0000259" key="1">
    <source>
        <dbReference type="Pfam" id="PF01872"/>
    </source>
</evidence>
<dbReference type="InterPro" id="IPR024072">
    <property type="entry name" value="DHFR-like_dom_sf"/>
</dbReference>
<dbReference type="PANTHER" id="PTHR38011">
    <property type="entry name" value="DIHYDROFOLATE REDUCTASE FAMILY PROTEIN (AFU_ORTHOLOGUE AFUA_8G06820)"/>
    <property type="match status" value="1"/>
</dbReference>
<gene>
    <name evidence="2" type="ORF">SAMN04488518_101577</name>
</gene>
<dbReference type="Gene3D" id="3.40.430.10">
    <property type="entry name" value="Dihydrofolate Reductase, subunit A"/>
    <property type="match status" value="1"/>
</dbReference>
<evidence type="ECO:0000313" key="2">
    <source>
        <dbReference type="EMBL" id="SFJ97883.1"/>
    </source>
</evidence>